<sequence length="73" mass="8339">LQIQKTHISEALQWASGLGQKVKQQTVIKCHAYEISCPNALWHIDGHHKLIYWGIVIFGVVDGYSCMVQYQNL</sequence>
<feature type="non-terminal residue" evidence="2">
    <location>
        <position position="1"/>
    </location>
</feature>
<feature type="domain" description="Integrase core" evidence="1">
    <location>
        <begin position="33"/>
        <end position="70"/>
    </location>
</feature>
<name>A0A9P5ZUG5_PLEER</name>
<comment type="caution">
    <text evidence="2">The sequence shown here is derived from an EMBL/GenBank/DDBJ whole genome shotgun (WGS) entry which is preliminary data.</text>
</comment>
<keyword evidence="3" id="KW-1185">Reference proteome</keyword>
<dbReference type="InterPro" id="IPR058913">
    <property type="entry name" value="Integrase_dom_put"/>
</dbReference>
<protein>
    <recommendedName>
        <fullName evidence="1">Integrase core domain-containing protein</fullName>
    </recommendedName>
</protein>
<accession>A0A9P5ZUG5</accession>
<evidence type="ECO:0000259" key="1">
    <source>
        <dbReference type="Pfam" id="PF24764"/>
    </source>
</evidence>
<evidence type="ECO:0000313" key="2">
    <source>
        <dbReference type="EMBL" id="KAF9494030.1"/>
    </source>
</evidence>
<dbReference type="PANTHER" id="PTHR46791">
    <property type="entry name" value="EXPRESSED PROTEIN"/>
    <property type="match status" value="1"/>
</dbReference>
<dbReference type="Proteomes" id="UP000807025">
    <property type="component" value="Unassembled WGS sequence"/>
</dbReference>
<reference evidence="2" key="1">
    <citation type="submission" date="2020-11" db="EMBL/GenBank/DDBJ databases">
        <authorList>
            <consortium name="DOE Joint Genome Institute"/>
            <person name="Ahrendt S."/>
            <person name="Riley R."/>
            <person name="Andreopoulos W."/>
            <person name="Labutti K."/>
            <person name="Pangilinan J."/>
            <person name="Ruiz-Duenas F.J."/>
            <person name="Barrasa J.M."/>
            <person name="Sanchez-Garcia M."/>
            <person name="Camarero S."/>
            <person name="Miyauchi S."/>
            <person name="Serrano A."/>
            <person name="Linde D."/>
            <person name="Babiker R."/>
            <person name="Drula E."/>
            <person name="Ayuso-Fernandez I."/>
            <person name="Pacheco R."/>
            <person name="Padilla G."/>
            <person name="Ferreira P."/>
            <person name="Barriuso J."/>
            <person name="Kellner H."/>
            <person name="Castanera R."/>
            <person name="Alfaro M."/>
            <person name="Ramirez L."/>
            <person name="Pisabarro A.G."/>
            <person name="Kuo A."/>
            <person name="Tritt A."/>
            <person name="Lipzen A."/>
            <person name="He G."/>
            <person name="Yan M."/>
            <person name="Ng V."/>
            <person name="Cullen D."/>
            <person name="Martin F."/>
            <person name="Rosso M.-N."/>
            <person name="Henrissat B."/>
            <person name="Hibbett D."/>
            <person name="Martinez A.T."/>
            <person name="Grigoriev I.V."/>
        </authorList>
    </citation>
    <scope>NUCLEOTIDE SEQUENCE</scope>
    <source>
        <strain evidence="2">ATCC 90797</strain>
    </source>
</reference>
<dbReference type="PANTHER" id="PTHR46791:SF5">
    <property type="entry name" value="CLR5 DOMAIN-CONTAINING PROTEIN-RELATED"/>
    <property type="match status" value="1"/>
</dbReference>
<dbReference type="OrthoDB" id="2686689at2759"/>
<dbReference type="AlphaFoldDB" id="A0A9P5ZUG5"/>
<evidence type="ECO:0000313" key="3">
    <source>
        <dbReference type="Proteomes" id="UP000807025"/>
    </source>
</evidence>
<gene>
    <name evidence="2" type="ORF">BDN71DRAFT_1393992</name>
</gene>
<organism evidence="2 3">
    <name type="scientific">Pleurotus eryngii</name>
    <name type="common">Boletus of the steppes</name>
    <dbReference type="NCBI Taxonomy" id="5323"/>
    <lineage>
        <taxon>Eukaryota</taxon>
        <taxon>Fungi</taxon>
        <taxon>Dikarya</taxon>
        <taxon>Basidiomycota</taxon>
        <taxon>Agaricomycotina</taxon>
        <taxon>Agaricomycetes</taxon>
        <taxon>Agaricomycetidae</taxon>
        <taxon>Agaricales</taxon>
        <taxon>Pleurotineae</taxon>
        <taxon>Pleurotaceae</taxon>
        <taxon>Pleurotus</taxon>
    </lineage>
</organism>
<dbReference type="Pfam" id="PF24764">
    <property type="entry name" value="rva_4"/>
    <property type="match status" value="1"/>
</dbReference>
<dbReference type="EMBL" id="MU154578">
    <property type="protein sequence ID" value="KAF9494030.1"/>
    <property type="molecule type" value="Genomic_DNA"/>
</dbReference>
<proteinExistence type="predicted"/>